<dbReference type="EMBL" id="AUXW01000135">
    <property type="protein sequence ID" value="KKE84596.1"/>
    <property type="molecule type" value="Genomic_DNA"/>
</dbReference>
<name>A0A0F6AFL3_9GAMM</name>
<evidence type="ECO:0000313" key="3">
    <source>
        <dbReference type="Proteomes" id="UP000033434"/>
    </source>
</evidence>
<dbReference type="PANTHER" id="PTHR30336:SF20">
    <property type="entry name" value="DUF218 DOMAIN-CONTAINING PROTEIN"/>
    <property type="match status" value="1"/>
</dbReference>
<dbReference type="PATRIC" id="fig|1129367.4.peg.1473"/>
<dbReference type="InterPro" id="IPR051599">
    <property type="entry name" value="Cell_Envelope_Assoc"/>
</dbReference>
<comment type="caution">
    <text evidence="2">The sequence shown here is derived from an EMBL/GenBank/DDBJ whole genome shotgun (WGS) entry which is preliminary data.</text>
</comment>
<feature type="domain" description="DUF218" evidence="1">
    <location>
        <begin position="20"/>
        <end position="147"/>
    </location>
</feature>
<sequence>MLVFYNELNLAFYRSKMDKVIIVLGHKNDNQGHLSPLSIARCELALELFKSQQNSRLICTGGFGANFNQTAIAHADINQQYLINNGIKAAHFLPNALSRFTIEDATLTYPILKQLNVPQVDIISSGFHISRVQLIFDRVMPSIIKNYLSAPSPISSQALHRLEKHEVFAKKRDLATLTKKANEC</sequence>
<protein>
    <recommendedName>
        <fullName evidence="1">DUF218 domain-containing protein</fullName>
    </recommendedName>
</protein>
<dbReference type="InterPro" id="IPR014729">
    <property type="entry name" value="Rossmann-like_a/b/a_fold"/>
</dbReference>
<dbReference type="CDD" id="cd06259">
    <property type="entry name" value="YdcF-like"/>
    <property type="match status" value="1"/>
</dbReference>
<accession>A0A0F6AFL3</accession>
<reference evidence="2 3" key="1">
    <citation type="journal article" date="2015" name="BMC Genomics">
        <title>Genome mining reveals unlocked bioactive potential of marine Gram-negative bacteria.</title>
        <authorList>
            <person name="Machado H."/>
            <person name="Sonnenschein E.C."/>
            <person name="Melchiorsen J."/>
            <person name="Gram L."/>
        </authorList>
    </citation>
    <scope>NUCLEOTIDE SEQUENCE [LARGE SCALE GENOMIC DNA]</scope>
    <source>
        <strain evidence="2 3">S4054</strain>
    </source>
</reference>
<dbReference type="GO" id="GO:0005886">
    <property type="term" value="C:plasma membrane"/>
    <property type="evidence" value="ECO:0007669"/>
    <property type="project" value="TreeGrafter"/>
</dbReference>
<dbReference type="PANTHER" id="PTHR30336">
    <property type="entry name" value="INNER MEMBRANE PROTEIN, PROBABLE PERMEASE"/>
    <property type="match status" value="1"/>
</dbReference>
<dbReference type="Pfam" id="PF02698">
    <property type="entry name" value="DUF218"/>
    <property type="match status" value="1"/>
</dbReference>
<proteinExistence type="predicted"/>
<dbReference type="InterPro" id="IPR003848">
    <property type="entry name" value="DUF218"/>
</dbReference>
<dbReference type="Proteomes" id="UP000033434">
    <property type="component" value="Unassembled WGS sequence"/>
</dbReference>
<evidence type="ECO:0000259" key="1">
    <source>
        <dbReference type="Pfam" id="PF02698"/>
    </source>
</evidence>
<dbReference type="Gene3D" id="3.40.50.620">
    <property type="entry name" value="HUPs"/>
    <property type="match status" value="1"/>
</dbReference>
<gene>
    <name evidence="2" type="ORF">N479_08505</name>
</gene>
<dbReference type="AlphaFoldDB" id="A0A0F6AFL3"/>
<evidence type="ECO:0000313" key="2">
    <source>
        <dbReference type="EMBL" id="KKE84596.1"/>
    </source>
</evidence>
<organism evidence="2 3">
    <name type="scientific">Pseudoalteromonas luteoviolacea S4054</name>
    <dbReference type="NCBI Taxonomy" id="1129367"/>
    <lineage>
        <taxon>Bacteria</taxon>
        <taxon>Pseudomonadati</taxon>
        <taxon>Pseudomonadota</taxon>
        <taxon>Gammaproteobacteria</taxon>
        <taxon>Alteromonadales</taxon>
        <taxon>Pseudoalteromonadaceae</taxon>
        <taxon>Pseudoalteromonas</taxon>
    </lineage>
</organism>